<evidence type="ECO:0000313" key="2">
    <source>
        <dbReference type="EMBL" id="TJZ76770.1"/>
    </source>
</evidence>
<dbReference type="RefSeq" id="WP_136910756.1">
    <property type="nucleotide sequence ID" value="NZ_SUMD01000007.1"/>
</dbReference>
<evidence type="ECO:0000313" key="3">
    <source>
        <dbReference type="Proteomes" id="UP000305109"/>
    </source>
</evidence>
<feature type="transmembrane region" description="Helical" evidence="1">
    <location>
        <begin position="58"/>
        <end position="82"/>
    </location>
</feature>
<feature type="transmembrane region" description="Helical" evidence="1">
    <location>
        <begin position="214"/>
        <end position="237"/>
    </location>
</feature>
<feature type="transmembrane region" description="Helical" evidence="1">
    <location>
        <begin position="102"/>
        <end position="130"/>
    </location>
</feature>
<dbReference type="Proteomes" id="UP000305109">
    <property type="component" value="Unassembled WGS sequence"/>
</dbReference>
<protein>
    <submittedName>
        <fullName evidence="2">ABC transporter permease</fullName>
    </submittedName>
</protein>
<sequence length="283" mass="29389">MAFALTGRFRGTRKRIGKFSGSIDGIGDQALFYWRAVASAPRAFIHYRKETIRLIAEISMGTGALAVIGGTVVIVGFLTLFAGGTIAVQGFASLGNIGVEALTGFFAAFINVRIVAPVIAGIGLAATIGAGSTAQLGAMRVTEEIDALEVMAIPSIPYLVSTRVMAGMIAIVPLYALAVTASFIASRFATVVIYGQSPGVYDHYFSTFLIPTDILWSFAQAIVMALAVMLIHTYYGYNASGGPVGVGVAVGNAVRTSLIAVVTVTLLISLAIYGGSGNFNLSG</sequence>
<keyword evidence="1" id="KW-1133">Transmembrane helix</keyword>
<keyword evidence="3" id="KW-1185">Reference proteome</keyword>
<reference evidence="2 3" key="1">
    <citation type="submission" date="2019-04" db="EMBL/GenBank/DDBJ databases">
        <title>Rhodococcus oryzae sp. nov., a novel actinomycete isolated from rhizosphere soil of rice (Oryza sativa L.).</title>
        <authorList>
            <person name="Li C."/>
        </authorList>
    </citation>
    <scope>NUCLEOTIDE SEQUENCE [LARGE SCALE GENOMIC DNA]</scope>
    <source>
        <strain evidence="2 3">NEAU-CX67</strain>
    </source>
</reference>
<feature type="transmembrane region" description="Helical" evidence="1">
    <location>
        <begin position="258"/>
        <end position="276"/>
    </location>
</feature>
<evidence type="ECO:0000256" key="1">
    <source>
        <dbReference type="SAM" id="Phobius"/>
    </source>
</evidence>
<organism evidence="2 3">
    <name type="scientific">Rhodococcus oryzae</name>
    <dbReference type="NCBI Taxonomy" id="2571143"/>
    <lineage>
        <taxon>Bacteria</taxon>
        <taxon>Bacillati</taxon>
        <taxon>Actinomycetota</taxon>
        <taxon>Actinomycetes</taxon>
        <taxon>Mycobacteriales</taxon>
        <taxon>Nocardiaceae</taxon>
        <taxon>Rhodococcus</taxon>
    </lineage>
</organism>
<keyword evidence="1" id="KW-0472">Membrane</keyword>
<dbReference type="EMBL" id="SUMD01000007">
    <property type="protein sequence ID" value="TJZ76770.1"/>
    <property type="molecule type" value="Genomic_DNA"/>
</dbReference>
<comment type="caution">
    <text evidence="2">The sequence shown here is derived from an EMBL/GenBank/DDBJ whole genome shotgun (WGS) entry which is preliminary data.</text>
</comment>
<proteinExistence type="predicted"/>
<dbReference type="InterPro" id="IPR030802">
    <property type="entry name" value="Permease_MalE"/>
</dbReference>
<keyword evidence="1" id="KW-0812">Transmembrane</keyword>
<accession>A0ABY2RI73</accession>
<feature type="transmembrane region" description="Helical" evidence="1">
    <location>
        <begin position="172"/>
        <end position="194"/>
    </location>
</feature>
<gene>
    <name evidence="2" type="ORF">FCG67_16235</name>
</gene>
<dbReference type="PANTHER" id="PTHR30188">
    <property type="entry name" value="ABC TRANSPORTER PERMEASE PROTEIN-RELATED"/>
    <property type="match status" value="1"/>
</dbReference>
<name>A0ABY2RI73_9NOCA</name>
<dbReference type="PANTHER" id="PTHR30188:SF13">
    <property type="entry name" value="CONSERVED HYPOTHETICAL INTEGRAL MEMBRANE PROTEIN YRBE3B"/>
    <property type="match status" value="1"/>
</dbReference>
<dbReference type="Pfam" id="PF02405">
    <property type="entry name" value="MlaE"/>
    <property type="match status" value="1"/>
</dbReference>